<feature type="domain" description="Porphobilinogen deaminase N-terminal" evidence="7">
    <location>
        <begin position="5"/>
        <end position="206"/>
    </location>
</feature>
<comment type="miscellaneous">
    <text evidence="6">The porphobilinogen subunits are added to the dipyrromethane group.</text>
</comment>
<sequence length="299" mass="33070">MSRKIIIGSRESRLAVIQTEMVKTYIETHCPDIQVDVLTMKTTGDVILDRTLDQVGGKGLFVKELDKALMEKRSDLSVHSLKDMPMEVSEKLPLVAFSKREDPRDVLVLPEGVTELKFDKPIGCSSKRRILQLQELYPQATFATVRGNVLTRLRKLDEGNFSALILAAAGLKRLGLEERISRFLEPEEMIPAAGQGILGIQGRSGEDYRFLKTYDDPEARACALCERAFVRVLDGGCSSPVAAHARIQNGQILLLGLYYNEEDGGYLKGSLTGPADQSESLGEKLALQLKAEYGRSKKA</sequence>
<dbReference type="EC" id="2.5.1.61" evidence="6"/>
<dbReference type="EMBL" id="JACRSZ010000003">
    <property type="protein sequence ID" value="MBC8572458.1"/>
    <property type="molecule type" value="Genomic_DNA"/>
</dbReference>
<dbReference type="PANTHER" id="PTHR11557:SF0">
    <property type="entry name" value="PORPHOBILINOGEN DEAMINASE"/>
    <property type="match status" value="1"/>
</dbReference>
<dbReference type="InterPro" id="IPR022417">
    <property type="entry name" value="Porphobilin_deaminase_N"/>
</dbReference>
<dbReference type="SUPFAM" id="SSF54782">
    <property type="entry name" value="Porphobilinogen deaminase (hydroxymethylbilane synthase), C-terminal domain"/>
    <property type="match status" value="1"/>
</dbReference>
<comment type="similarity">
    <text evidence="2 6">Belongs to the HMBS family.</text>
</comment>
<comment type="function">
    <text evidence="1 6">Tetrapolymerization of the monopyrrole PBG into the hydroxymethylbilane pre-uroporphyrinogen in several discrete steps.</text>
</comment>
<evidence type="ECO:0000313" key="10">
    <source>
        <dbReference type="Proteomes" id="UP000657421"/>
    </source>
</evidence>
<dbReference type="Gene3D" id="3.30.160.40">
    <property type="entry name" value="Porphobilinogen deaminase, C-terminal domain"/>
    <property type="match status" value="1"/>
</dbReference>
<protein>
    <recommendedName>
        <fullName evidence="6">Porphobilinogen deaminase</fullName>
        <shortName evidence="6">PBG</shortName>
        <ecNumber evidence="6">2.5.1.61</ecNumber>
    </recommendedName>
    <alternativeName>
        <fullName evidence="6">Hydroxymethylbilane synthase</fullName>
        <shortName evidence="6">HMBS</shortName>
    </alternativeName>
    <alternativeName>
        <fullName evidence="6">Pre-uroporphyrinogen synthase</fullName>
    </alternativeName>
</protein>
<dbReference type="Pfam" id="PF03900">
    <property type="entry name" value="Porphobil_deamC"/>
    <property type="match status" value="1"/>
</dbReference>
<dbReference type="PRINTS" id="PR00151">
    <property type="entry name" value="PORPHBDMNASE"/>
</dbReference>
<evidence type="ECO:0000256" key="2">
    <source>
        <dbReference type="ARBA" id="ARBA00005638"/>
    </source>
</evidence>
<dbReference type="GO" id="GO:0004418">
    <property type="term" value="F:hydroxymethylbilane synthase activity"/>
    <property type="evidence" value="ECO:0007669"/>
    <property type="project" value="UniProtKB-EC"/>
</dbReference>
<keyword evidence="3 6" id="KW-0808">Transferase</keyword>
<dbReference type="PROSITE" id="PS00533">
    <property type="entry name" value="PORPHOBILINOGEN_DEAM"/>
    <property type="match status" value="1"/>
</dbReference>
<reference evidence="9 10" key="1">
    <citation type="submission" date="2020-08" db="EMBL/GenBank/DDBJ databases">
        <title>Genome public.</title>
        <authorList>
            <person name="Liu C."/>
            <person name="Sun Q."/>
        </authorList>
    </citation>
    <scope>NUCLEOTIDE SEQUENCE [LARGE SCALE GENOMIC DNA]</scope>
    <source>
        <strain evidence="9 10">NSJ-46</strain>
    </source>
</reference>
<accession>A0ABR7N9N3</accession>
<dbReference type="Pfam" id="PF01379">
    <property type="entry name" value="Porphobil_deam"/>
    <property type="match status" value="1"/>
</dbReference>
<proteinExistence type="inferred from homology"/>
<comment type="cofactor">
    <cofactor evidence="6">
        <name>dipyrromethane</name>
        <dbReference type="ChEBI" id="CHEBI:60342"/>
    </cofactor>
    <text evidence="6">Binds 1 dipyrromethane group covalently.</text>
</comment>
<evidence type="ECO:0000256" key="4">
    <source>
        <dbReference type="ARBA" id="ARBA00023244"/>
    </source>
</evidence>
<name>A0ABR7N9N3_9FIRM</name>
<dbReference type="PIRSF" id="PIRSF001438">
    <property type="entry name" value="4pyrrol_synth_OHMeBilane_synth"/>
    <property type="match status" value="1"/>
</dbReference>
<evidence type="ECO:0000313" key="9">
    <source>
        <dbReference type="EMBL" id="MBC8572458.1"/>
    </source>
</evidence>
<comment type="caution">
    <text evidence="9">The sequence shown here is derived from an EMBL/GenBank/DDBJ whole genome shotgun (WGS) entry which is preliminary data.</text>
</comment>
<dbReference type="InterPro" id="IPR022418">
    <property type="entry name" value="Porphobilinogen_deaminase_C"/>
</dbReference>
<evidence type="ECO:0000256" key="1">
    <source>
        <dbReference type="ARBA" id="ARBA00002869"/>
    </source>
</evidence>
<dbReference type="PANTHER" id="PTHR11557">
    <property type="entry name" value="PORPHOBILINOGEN DEAMINASE"/>
    <property type="match status" value="1"/>
</dbReference>
<dbReference type="InterPro" id="IPR000860">
    <property type="entry name" value="HemC"/>
</dbReference>
<evidence type="ECO:0000259" key="7">
    <source>
        <dbReference type="Pfam" id="PF01379"/>
    </source>
</evidence>
<evidence type="ECO:0000256" key="6">
    <source>
        <dbReference type="HAMAP-Rule" id="MF_00260"/>
    </source>
</evidence>
<dbReference type="NCBIfam" id="TIGR00212">
    <property type="entry name" value="hemC"/>
    <property type="match status" value="1"/>
</dbReference>
<dbReference type="InterPro" id="IPR036803">
    <property type="entry name" value="Porphobilinogen_deaminase_C_sf"/>
</dbReference>
<dbReference type="Proteomes" id="UP000657421">
    <property type="component" value="Unassembled WGS sequence"/>
</dbReference>
<feature type="domain" description="Porphobilinogen deaminase C-terminal" evidence="8">
    <location>
        <begin position="222"/>
        <end position="290"/>
    </location>
</feature>
<dbReference type="InterPro" id="IPR022419">
    <property type="entry name" value="Porphobilin_deaminase_cofac_BS"/>
</dbReference>
<dbReference type="Gene3D" id="3.40.190.10">
    <property type="entry name" value="Periplasmic binding protein-like II"/>
    <property type="match status" value="2"/>
</dbReference>
<evidence type="ECO:0000259" key="8">
    <source>
        <dbReference type="Pfam" id="PF03900"/>
    </source>
</evidence>
<evidence type="ECO:0000256" key="5">
    <source>
        <dbReference type="ARBA" id="ARBA00048169"/>
    </source>
</evidence>
<organism evidence="9 10">
    <name type="scientific">Jingyaoa shaoxingensis</name>
    <dbReference type="NCBI Taxonomy" id="2763671"/>
    <lineage>
        <taxon>Bacteria</taxon>
        <taxon>Bacillati</taxon>
        <taxon>Bacillota</taxon>
        <taxon>Clostridia</taxon>
        <taxon>Lachnospirales</taxon>
        <taxon>Lachnospiraceae</taxon>
        <taxon>Jingyaoa</taxon>
    </lineage>
</organism>
<comment type="subunit">
    <text evidence="6">Monomer.</text>
</comment>
<feature type="modified residue" description="S-(dipyrrolylmethanemethyl)cysteine" evidence="6">
    <location>
        <position position="237"/>
    </location>
</feature>
<dbReference type="HAMAP" id="MF_00260">
    <property type="entry name" value="Porphobil_deam"/>
    <property type="match status" value="1"/>
</dbReference>
<comment type="catalytic activity">
    <reaction evidence="5 6">
        <text>4 porphobilinogen + H2O = hydroxymethylbilane + 4 NH4(+)</text>
        <dbReference type="Rhea" id="RHEA:13185"/>
        <dbReference type="ChEBI" id="CHEBI:15377"/>
        <dbReference type="ChEBI" id="CHEBI:28938"/>
        <dbReference type="ChEBI" id="CHEBI:57845"/>
        <dbReference type="ChEBI" id="CHEBI:58126"/>
        <dbReference type="EC" id="2.5.1.61"/>
    </reaction>
</comment>
<dbReference type="RefSeq" id="WP_249307446.1">
    <property type="nucleotide sequence ID" value="NZ_JACRSZ010000003.1"/>
</dbReference>
<keyword evidence="10" id="KW-1185">Reference proteome</keyword>
<evidence type="ECO:0000256" key="3">
    <source>
        <dbReference type="ARBA" id="ARBA00022679"/>
    </source>
</evidence>
<gene>
    <name evidence="6 9" type="primary">hemC</name>
    <name evidence="9" type="ORF">H8716_05055</name>
</gene>
<keyword evidence="4 6" id="KW-0627">Porphyrin biosynthesis</keyword>
<dbReference type="SUPFAM" id="SSF53850">
    <property type="entry name" value="Periplasmic binding protein-like II"/>
    <property type="match status" value="1"/>
</dbReference>